<comment type="caution">
    <text evidence="1">The sequence shown here is derived from an EMBL/GenBank/DDBJ whole genome shotgun (WGS) entry which is preliminary data.</text>
</comment>
<evidence type="ECO:0000313" key="2">
    <source>
        <dbReference type="Proteomes" id="UP001548832"/>
    </source>
</evidence>
<dbReference type="InterPro" id="IPR016032">
    <property type="entry name" value="Sig_transdc_resp-reg_C-effctor"/>
</dbReference>
<gene>
    <name evidence="1" type="ORF">ABVQ20_31335</name>
</gene>
<dbReference type="InterPro" id="IPR036388">
    <property type="entry name" value="WH-like_DNA-bd_sf"/>
</dbReference>
<keyword evidence="2" id="KW-1185">Reference proteome</keyword>
<proteinExistence type="predicted"/>
<protein>
    <submittedName>
        <fullName evidence="1">Uncharacterized protein</fullName>
    </submittedName>
</protein>
<reference evidence="1 2" key="1">
    <citation type="submission" date="2024-06" db="EMBL/GenBank/DDBJ databases">
        <authorList>
            <person name="Kim D.-U."/>
        </authorList>
    </citation>
    <scope>NUCLEOTIDE SEQUENCE [LARGE SCALE GENOMIC DNA]</scope>
    <source>
        <strain evidence="1 2">KACC15460</strain>
    </source>
</reference>
<dbReference type="RefSeq" id="WP_354463567.1">
    <property type="nucleotide sequence ID" value="NZ_JBEWSZ010000004.1"/>
</dbReference>
<dbReference type="Proteomes" id="UP001548832">
    <property type="component" value="Unassembled WGS sequence"/>
</dbReference>
<dbReference type="EMBL" id="JBEWSZ010000004">
    <property type="protein sequence ID" value="MET2831449.1"/>
    <property type="molecule type" value="Genomic_DNA"/>
</dbReference>
<sequence>MTGVAWPSSVGVGARSVDVHISQLRRPLKQCPQGAAIRTVGLAGYAPARPASDRKQRNVGATAECIVLHNFQLLDSRAALVVKFWHRAKEWKGLGGRGMDYEFNIRHQSDDQPYEVTSFAKKYGLTIPAADAVLFAKGPSRTACDAAALAFLCAIAAQAKKQSTR</sequence>
<organism evidence="1 2">
    <name type="scientific">Mesorhizobium shangrilense</name>
    <dbReference type="NCBI Taxonomy" id="460060"/>
    <lineage>
        <taxon>Bacteria</taxon>
        <taxon>Pseudomonadati</taxon>
        <taxon>Pseudomonadota</taxon>
        <taxon>Alphaproteobacteria</taxon>
        <taxon>Hyphomicrobiales</taxon>
        <taxon>Phyllobacteriaceae</taxon>
        <taxon>Mesorhizobium</taxon>
    </lineage>
</organism>
<accession>A0ABV2DNC4</accession>
<dbReference type="Gene3D" id="1.10.10.10">
    <property type="entry name" value="Winged helix-like DNA-binding domain superfamily/Winged helix DNA-binding domain"/>
    <property type="match status" value="1"/>
</dbReference>
<name>A0ABV2DNC4_9HYPH</name>
<evidence type="ECO:0000313" key="1">
    <source>
        <dbReference type="EMBL" id="MET2831449.1"/>
    </source>
</evidence>
<dbReference type="SUPFAM" id="SSF46894">
    <property type="entry name" value="C-terminal effector domain of the bipartite response regulators"/>
    <property type="match status" value="1"/>
</dbReference>